<dbReference type="Proteomes" id="UP000324222">
    <property type="component" value="Unassembled WGS sequence"/>
</dbReference>
<comment type="caution">
    <text evidence="1">The sequence shown here is derived from an EMBL/GenBank/DDBJ whole genome shotgun (WGS) entry which is preliminary data.</text>
</comment>
<gene>
    <name evidence="1" type="ORF">E2C01_025416</name>
</gene>
<dbReference type="EMBL" id="VSRR010002566">
    <property type="protein sequence ID" value="MPC32111.1"/>
    <property type="molecule type" value="Genomic_DNA"/>
</dbReference>
<accession>A0A5B7ED85</accession>
<organism evidence="1 2">
    <name type="scientific">Portunus trituberculatus</name>
    <name type="common">Swimming crab</name>
    <name type="synonym">Neptunus trituberculatus</name>
    <dbReference type="NCBI Taxonomy" id="210409"/>
    <lineage>
        <taxon>Eukaryota</taxon>
        <taxon>Metazoa</taxon>
        <taxon>Ecdysozoa</taxon>
        <taxon>Arthropoda</taxon>
        <taxon>Crustacea</taxon>
        <taxon>Multicrustacea</taxon>
        <taxon>Malacostraca</taxon>
        <taxon>Eumalacostraca</taxon>
        <taxon>Eucarida</taxon>
        <taxon>Decapoda</taxon>
        <taxon>Pleocyemata</taxon>
        <taxon>Brachyura</taxon>
        <taxon>Eubrachyura</taxon>
        <taxon>Portunoidea</taxon>
        <taxon>Portunidae</taxon>
        <taxon>Portuninae</taxon>
        <taxon>Portunus</taxon>
    </lineage>
</organism>
<reference evidence="1 2" key="1">
    <citation type="submission" date="2019-05" db="EMBL/GenBank/DDBJ databases">
        <title>Another draft genome of Portunus trituberculatus and its Hox gene families provides insights of decapod evolution.</title>
        <authorList>
            <person name="Jeong J.-H."/>
            <person name="Song I."/>
            <person name="Kim S."/>
            <person name="Choi T."/>
            <person name="Kim D."/>
            <person name="Ryu S."/>
            <person name="Kim W."/>
        </authorList>
    </citation>
    <scope>NUCLEOTIDE SEQUENCE [LARGE SCALE GENOMIC DNA]</scope>
    <source>
        <tissue evidence="1">Muscle</tissue>
    </source>
</reference>
<dbReference type="AlphaFoldDB" id="A0A5B7ED85"/>
<evidence type="ECO:0000313" key="2">
    <source>
        <dbReference type="Proteomes" id="UP000324222"/>
    </source>
</evidence>
<protein>
    <submittedName>
        <fullName evidence="1">Uncharacterized protein</fullName>
    </submittedName>
</protein>
<evidence type="ECO:0000313" key="1">
    <source>
        <dbReference type="EMBL" id="MPC32111.1"/>
    </source>
</evidence>
<name>A0A5B7ED85_PORTR</name>
<sequence length="119" mass="13734">MWYRCSEDVKISCAALPLRDIWDFFGSPVSVYYTINRQKRLTGCDLPAGGLVPSPSLSCCLKTVHAAALLDTSHRRDQQRPSSVSIHNYDAFCHHRYKYRRRGLMVRRHNVVSARLRLI</sequence>
<proteinExistence type="predicted"/>
<keyword evidence="2" id="KW-1185">Reference proteome</keyword>